<protein>
    <submittedName>
        <fullName evidence="2">Polycystin cation channel family</fullName>
    </submittedName>
</protein>
<keyword evidence="1" id="KW-0812">Transmembrane</keyword>
<dbReference type="Pfam" id="PF10184">
    <property type="entry name" value="DUF2358"/>
    <property type="match status" value="1"/>
</dbReference>
<dbReference type="EMBL" id="LHPG02000010">
    <property type="protein sequence ID" value="PRW51156.1"/>
    <property type="molecule type" value="Genomic_DNA"/>
</dbReference>
<dbReference type="PANTHER" id="PTHR34123:SF3">
    <property type="entry name" value="SNOAL-LIKE DOMAIN-CONTAINING PROTEIN"/>
    <property type="match status" value="1"/>
</dbReference>
<keyword evidence="1" id="KW-0472">Membrane</keyword>
<proteinExistence type="predicted"/>
<sequence>MQRQEEEAVAQAVREKLKAAVETEHNYRSILAFTAFMVLYLGVLWLQASAFRTSEVVSTLRELLLPGGSTTASFGSSDEVLDWIEEQLVTPFWRDPQCGDGSCEQPFEFPAWGRFGCRADCGLEANTTRILVKVSSNFAGHPLLAPRLLMSAARWNLCLLDAARRQRGDPDLCWFEEDQPFSEVAATRLETMDVVDGSWYVLVQGDYAGRVQGAVYSLQDPDHPQQLALQPAWAGCKMPRRSQLASAASAEAISAAAAAAADGQPAGSVAGLSLTRRGLLGGAAAAAAVAVSGAGTALGGGWAAPPAAEAVELAPLGKVERVGGDKLVGLTPDQVKDILARNLRDGEYFITGDLTPEIFSDDCVFRDPTNETKGLSRYVKALGLLFDPSVSAVQLVDIEVTGPRSIEAQWRMGGYLRFPWHPRVDAFEGRTIYTLNSEGLIALQDQTWSITAGRALAESFTPTAGVSDDIKRQLCG</sequence>
<dbReference type="SUPFAM" id="SSF54427">
    <property type="entry name" value="NTF2-like"/>
    <property type="match status" value="1"/>
</dbReference>
<keyword evidence="3" id="KW-1185">Reference proteome</keyword>
<dbReference type="AlphaFoldDB" id="A0A2P6TP89"/>
<accession>A0A2P6TP89</accession>
<dbReference type="STRING" id="3076.A0A2P6TP89"/>
<evidence type="ECO:0000313" key="3">
    <source>
        <dbReference type="Proteomes" id="UP000239899"/>
    </source>
</evidence>
<keyword evidence="1" id="KW-1133">Transmembrane helix</keyword>
<reference evidence="2 3" key="1">
    <citation type="journal article" date="2018" name="Plant J.">
        <title>Genome sequences of Chlorella sorokiniana UTEX 1602 and Micractinium conductrix SAG 241.80: implications to maltose excretion by a green alga.</title>
        <authorList>
            <person name="Arriola M.B."/>
            <person name="Velmurugan N."/>
            <person name="Zhang Y."/>
            <person name="Plunkett M.H."/>
            <person name="Hondzo H."/>
            <person name="Barney B.M."/>
        </authorList>
    </citation>
    <scope>NUCLEOTIDE SEQUENCE [LARGE SCALE GENOMIC DNA]</scope>
    <source>
        <strain evidence="3">UTEX 1602</strain>
    </source>
</reference>
<feature type="transmembrane region" description="Helical" evidence="1">
    <location>
        <begin position="30"/>
        <end position="48"/>
    </location>
</feature>
<comment type="caution">
    <text evidence="2">The sequence shown here is derived from an EMBL/GenBank/DDBJ whole genome shotgun (WGS) entry which is preliminary data.</text>
</comment>
<evidence type="ECO:0000313" key="2">
    <source>
        <dbReference type="EMBL" id="PRW51156.1"/>
    </source>
</evidence>
<evidence type="ECO:0000256" key="1">
    <source>
        <dbReference type="SAM" id="Phobius"/>
    </source>
</evidence>
<dbReference type="InterPro" id="IPR032710">
    <property type="entry name" value="NTF2-like_dom_sf"/>
</dbReference>
<dbReference type="Proteomes" id="UP000239899">
    <property type="component" value="Unassembled WGS sequence"/>
</dbReference>
<organism evidence="2 3">
    <name type="scientific">Chlorella sorokiniana</name>
    <name type="common">Freshwater green alga</name>
    <dbReference type="NCBI Taxonomy" id="3076"/>
    <lineage>
        <taxon>Eukaryota</taxon>
        <taxon>Viridiplantae</taxon>
        <taxon>Chlorophyta</taxon>
        <taxon>core chlorophytes</taxon>
        <taxon>Trebouxiophyceae</taxon>
        <taxon>Chlorellales</taxon>
        <taxon>Chlorellaceae</taxon>
        <taxon>Chlorella clade</taxon>
        <taxon>Chlorella</taxon>
    </lineage>
</organism>
<dbReference type="OrthoDB" id="537431at2759"/>
<dbReference type="PANTHER" id="PTHR34123">
    <property type="entry name" value="OS04G0578200 PROTEIN"/>
    <property type="match status" value="1"/>
</dbReference>
<name>A0A2P6TP89_CHLSO</name>
<dbReference type="InterPro" id="IPR018790">
    <property type="entry name" value="DUF2358"/>
</dbReference>
<gene>
    <name evidence="2" type="ORF">C2E21_5383</name>
</gene>